<dbReference type="Gene3D" id="1.10.3210.10">
    <property type="entry name" value="Hypothetical protein af1432"/>
    <property type="match status" value="1"/>
</dbReference>
<dbReference type="RefSeq" id="WP_226384351.1">
    <property type="nucleotide sequence ID" value="NZ_JADCKA010000001.1"/>
</dbReference>
<dbReference type="PANTHER" id="PTHR37294:SF1">
    <property type="entry name" value="3'-5' EXORIBONUCLEASE YHAM"/>
    <property type="match status" value="1"/>
</dbReference>
<sequence>MKEIYISEIGDREVVQDFFMVKSAAIRIGSNRKEYFDIMLGDKTGEISGKKWDVAGESEELSQIKAGDLVKIRANVVEWNGSKQLRITKIRLSMPNDNLIIGDYISAAPEDPKEMYDYIYERARNIEDQQLKDLCTGILEEERDRLLYYPAATKNHHAQLGGLLYHMKRMLMNGDGICQVYDILDSDLVATGVILHDMQKLNEIVSNELGMASEYSFEGNMLGHLVMGVRELDKRMTDMGFSREKAVMIEHMILSHHYEPEFGSPKRPMFPEAEVLHFLDIMDARLFDMEDALRTTEPGEFSDRIWTLENRRIYKKKD</sequence>
<dbReference type="InterPro" id="IPR012340">
    <property type="entry name" value="NA-bd_OB-fold"/>
</dbReference>
<dbReference type="InterPro" id="IPR006674">
    <property type="entry name" value="HD_domain"/>
</dbReference>
<dbReference type="SUPFAM" id="SSF50249">
    <property type="entry name" value="Nucleic acid-binding proteins"/>
    <property type="match status" value="1"/>
</dbReference>
<feature type="domain" description="HD" evidence="2">
    <location>
        <begin position="164"/>
        <end position="284"/>
    </location>
</feature>
<proteinExistence type="predicted"/>
<evidence type="ECO:0000313" key="3">
    <source>
        <dbReference type="EMBL" id="MBE5034679.1"/>
    </source>
</evidence>
<evidence type="ECO:0000313" key="4">
    <source>
        <dbReference type="Proteomes" id="UP001516588"/>
    </source>
</evidence>
<protein>
    <submittedName>
        <fullName evidence="3">HD domain-containing protein</fullName>
    </submittedName>
</protein>
<dbReference type="PANTHER" id="PTHR37294">
    <property type="entry name" value="3'-5' EXORIBONUCLEASE YHAM"/>
    <property type="match status" value="1"/>
</dbReference>
<accession>A0ABR9QUX7</accession>
<comment type="caution">
    <text evidence="3">The sequence shown here is derived from an EMBL/GenBank/DDBJ whole genome shotgun (WGS) entry which is preliminary data.</text>
</comment>
<organism evidence="3 4">
    <name type="scientific">Gallibacter intestinalis</name>
    <dbReference type="NCBI Taxonomy" id="2779356"/>
    <lineage>
        <taxon>Bacteria</taxon>
        <taxon>Bacillati</taxon>
        <taxon>Bacillota</taxon>
        <taxon>Clostridia</taxon>
        <taxon>Eubacteriales</taxon>
        <taxon>Eubacteriaceae</taxon>
        <taxon>Gallibacter</taxon>
    </lineage>
</organism>
<evidence type="ECO:0000259" key="2">
    <source>
        <dbReference type="Pfam" id="PF01966"/>
    </source>
</evidence>
<name>A0ABR9QUX7_9FIRM</name>
<gene>
    <name evidence="3" type="ORF">INF20_00045</name>
</gene>
<dbReference type="EMBL" id="JADCKA010000001">
    <property type="protein sequence ID" value="MBE5034679.1"/>
    <property type="molecule type" value="Genomic_DNA"/>
</dbReference>
<dbReference type="Pfam" id="PF01966">
    <property type="entry name" value="HD"/>
    <property type="match status" value="1"/>
</dbReference>
<dbReference type="InterPro" id="IPR050798">
    <property type="entry name" value="YhaM_exoribonuc/phosphodiest"/>
</dbReference>
<reference evidence="3 4" key="1">
    <citation type="submission" date="2020-10" db="EMBL/GenBank/DDBJ databases">
        <title>ChiBAC.</title>
        <authorList>
            <person name="Zenner C."/>
            <person name="Hitch T.C.A."/>
            <person name="Clavel T."/>
        </authorList>
    </citation>
    <scope>NUCLEOTIDE SEQUENCE [LARGE SCALE GENOMIC DNA]</scope>
    <source>
        <strain evidence="3 4">DSM 108706</strain>
    </source>
</reference>
<dbReference type="SUPFAM" id="SSF109604">
    <property type="entry name" value="HD-domain/PDEase-like"/>
    <property type="match status" value="1"/>
</dbReference>
<dbReference type="Gene3D" id="2.40.50.140">
    <property type="entry name" value="Nucleic acid-binding proteins"/>
    <property type="match status" value="1"/>
</dbReference>
<dbReference type="CDD" id="cd04492">
    <property type="entry name" value="YhaM_OBF_like"/>
    <property type="match status" value="1"/>
</dbReference>
<keyword evidence="1" id="KW-0378">Hydrolase</keyword>
<dbReference type="Proteomes" id="UP001516588">
    <property type="component" value="Unassembled WGS sequence"/>
</dbReference>
<evidence type="ECO:0000256" key="1">
    <source>
        <dbReference type="ARBA" id="ARBA00022801"/>
    </source>
</evidence>
<keyword evidence="4" id="KW-1185">Reference proteome</keyword>